<evidence type="ECO:0000256" key="2">
    <source>
        <dbReference type="ARBA" id="ARBA00022741"/>
    </source>
</evidence>
<evidence type="ECO:0000256" key="1">
    <source>
        <dbReference type="ARBA" id="ARBA00004123"/>
    </source>
</evidence>
<dbReference type="Proteomes" id="UP000677803">
    <property type="component" value="Unassembled WGS sequence"/>
</dbReference>
<dbReference type="PANTHER" id="PTHR45685">
    <property type="entry name" value="HELICASE SRCAP-RELATED"/>
    <property type="match status" value="1"/>
</dbReference>
<keyword evidence="3" id="KW-0378">Hydrolase</keyword>
<dbReference type="InterPro" id="IPR027417">
    <property type="entry name" value="P-loop_NTPase"/>
</dbReference>
<reference evidence="5" key="1">
    <citation type="submission" date="2021-05" db="EMBL/GenBank/DDBJ databases">
        <authorList>
            <person name="Tigano A."/>
        </authorList>
    </citation>
    <scope>NUCLEOTIDE SEQUENCE</scope>
</reference>
<dbReference type="AlphaFoldDB" id="A0A8S4B250"/>
<evidence type="ECO:0000256" key="3">
    <source>
        <dbReference type="ARBA" id="ARBA00022806"/>
    </source>
</evidence>
<dbReference type="GO" id="GO:0004386">
    <property type="term" value="F:helicase activity"/>
    <property type="evidence" value="ECO:0007669"/>
    <property type="project" value="UniProtKB-KW"/>
</dbReference>
<dbReference type="GO" id="GO:0003677">
    <property type="term" value="F:DNA binding"/>
    <property type="evidence" value="ECO:0007669"/>
    <property type="project" value="UniProtKB-KW"/>
</dbReference>
<accession>A0A8S4B250</accession>
<dbReference type="EMBL" id="CAJRST010010001">
    <property type="protein sequence ID" value="CAG5903406.1"/>
    <property type="molecule type" value="Genomic_DNA"/>
</dbReference>
<evidence type="ECO:0000313" key="6">
    <source>
        <dbReference type="Proteomes" id="UP000677803"/>
    </source>
</evidence>
<dbReference type="GO" id="GO:0000812">
    <property type="term" value="C:Swr1 complex"/>
    <property type="evidence" value="ECO:0007669"/>
    <property type="project" value="TreeGrafter"/>
</dbReference>
<dbReference type="OrthoDB" id="372624at2759"/>
<evidence type="ECO:0000313" key="5">
    <source>
        <dbReference type="EMBL" id="CAG5903406.1"/>
    </source>
</evidence>
<proteinExistence type="predicted"/>
<protein>
    <submittedName>
        <fullName evidence="5">(Atlantic silverside) hypothetical protein</fullName>
    </submittedName>
</protein>
<comment type="caution">
    <text evidence="5">The sequence shown here is derived from an EMBL/GenBank/DDBJ whole genome shotgun (WGS) entry which is preliminary data.</text>
</comment>
<organism evidence="5 6">
    <name type="scientific">Menidia menidia</name>
    <name type="common">Atlantic silverside</name>
    <dbReference type="NCBI Taxonomy" id="238744"/>
    <lineage>
        <taxon>Eukaryota</taxon>
        <taxon>Metazoa</taxon>
        <taxon>Chordata</taxon>
        <taxon>Craniata</taxon>
        <taxon>Vertebrata</taxon>
        <taxon>Euteleostomi</taxon>
        <taxon>Actinopterygii</taxon>
        <taxon>Neopterygii</taxon>
        <taxon>Teleostei</taxon>
        <taxon>Neoteleostei</taxon>
        <taxon>Acanthomorphata</taxon>
        <taxon>Ovalentaria</taxon>
        <taxon>Atherinomorphae</taxon>
        <taxon>Atheriniformes</taxon>
        <taxon>Atherinopsidae</taxon>
        <taxon>Menidiinae</taxon>
        <taxon>Menidia</taxon>
    </lineage>
</organism>
<dbReference type="PANTHER" id="PTHR45685:SF1">
    <property type="entry name" value="HELICASE SRCAP"/>
    <property type="match status" value="1"/>
</dbReference>
<sequence>MVGLFLRLISERTVEENILKKANQKRMLGDMAIEGGNFTTAFFKQGEKREAAVELSVAQPEEEEGVTKQCTTILEQGNGLPCFLRKDHFLPQALCRAEDEEDIVAASQAKAEQVAELAEFNENIPLDEGGEPEEAEELSKAEQEIAALVEQVGIGPARGGRGGEAIGL</sequence>
<keyword evidence="3" id="KW-0347">Helicase</keyword>
<dbReference type="GO" id="GO:0005524">
    <property type="term" value="F:ATP binding"/>
    <property type="evidence" value="ECO:0007669"/>
    <property type="project" value="UniProtKB-KW"/>
</dbReference>
<dbReference type="GO" id="GO:0042393">
    <property type="term" value="F:histone binding"/>
    <property type="evidence" value="ECO:0007669"/>
    <property type="project" value="TreeGrafter"/>
</dbReference>
<keyword evidence="2" id="KW-0547">Nucleotide-binding</keyword>
<evidence type="ECO:0000256" key="4">
    <source>
        <dbReference type="ARBA" id="ARBA00022840"/>
    </source>
</evidence>
<dbReference type="Gene3D" id="3.40.50.300">
    <property type="entry name" value="P-loop containing nucleotide triphosphate hydrolases"/>
    <property type="match status" value="1"/>
</dbReference>
<name>A0A8S4B250_9TELE</name>
<dbReference type="GO" id="GO:0006338">
    <property type="term" value="P:chromatin remodeling"/>
    <property type="evidence" value="ECO:0007669"/>
    <property type="project" value="TreeGrafter"/>
</dbReference>
<comment type="subcellular location">
    <subcellularLocation>
        <location evidence="1">Nucleus</location>
    </subcellularLocation>
</comment>
<dbReference type="GO" id="GO:0016887">
    <property type="term" value="F:ATP hydrolysis activity"/>
    <property type="evidence" value="ECO:0007669"/>
    <property type="project" value="TreeGrafter"/>
</dbReference>
<keyword evidence="4" id="KW-0067">ATP-binding</keyword>
<gene>
    <name evidence="5" type="ORF">MMEN_LOCUS9286</name>
</gene>
<keyword evidence="6" id="KW-1185">Reference proteome</keyword>
<dbReference type="InterPro" id="IPR050520">
    <property type="entry name" value="INO80/SWR1_helicase"/>
</dbReference>